<dbReference type="AlphaFoldDB" id="A0A7T0FZT4"/>
<dbReference type="Proteomes" id="UP000594688">
    <property type="component" value="Chromosome"/>
</dbReference>
<feature type="signal peptide" evidence="1">
    <location>
        <begin position="1"/>
        <end position="25"/>
    </location>
</feature>
<evidence type="ECO:0000256" key="1">
    <source>
        <dbReference type="SAM" id="SignalP"/>
    </source>
</evidence>
<reference evidence="2 3" key="1">
    <citation type="submission" date="2020-02" db="EMBL/GenBank/DDBJ databases">
        <title>Genomic and physiological characterization of two novel Nitrospinaceae genera.</title>
        <authorList>
            <person name="Mueller A.J."/>
            <person name="Jung M.-Y."/>
            <person name="Strachan C.R."/>
            <person name="Herbold C.W."/>
            <person name="Kirkegaard R.H."/>
            <person name="Daims H."/>
        </authorList>
    </citation>
    <scope>NUCLEOTIDE SEQUENCE [LARGE SCALE GENOMIC DNA]</scope>
    <source>
        <strain evidence="2">EB</strain>
    </source>
</reference>
<sequence length="512" mass="56098">MKRLFNFFWICTFLSLVLGVNPSSAQLFGSDEKNWEKVLIELKKINARLVSLHNKDLPTLHHNQAEMMDQVGSLRSMLPSIQGKMEELRSNQSEQLTSVQARIGQIETFVQGEMTRQADLQKGEMNGFKVDVAAKFDQLRQGMAQDMEQLAASNQGQFDQMTQNNQAALDAMKLQMDKQADMTVKVIGQLTKIVDANANQFQTLNTRLDSLQQMITANSQALNAGFVSIESNNRVVNANTDTITRVLKKGFTEQEKVQAAVASIGTEMSKAGGNIKLTRDAIGALKDILDPKLDVIANGQAALQSNMLGGQKHIADQVGAIQSGQVQITERFNKLVETTQAMLTRSGQVGERLNQLGGKLETGQGDVQLNNQKLGKLIDILKAMAQEQQKFDHLITGQGQIQTALAGDKQKIENIILGLGQVHKMVSGEEQKLNQLINGQNEVRKAVIASSAQSGQVLSASLQVEKAVSGTSARMEQILKGNQVFKDALVDLRKKANVNISRNDAILKALKP</sequence>
<keyword evidence="1" id="KW-0732">Signal</keyword>
<evidence type="ECO:0000313" key="3">
    <source>
        <dbReference type="Proteomes" id="UP000594688"/>
    </source>
</evidence>
<evidence type="ECO:0000313" key="2">
    <source>
        <dbReference type="EMBL" id="QPJ61895.1"/>
    </source>
</evidence>
<organism evidence="2 3">
    <name type="scientific">Candidatus Nitronauta litoralis</name>
    <dbReference type="NCBI Taxonomy" id="2705533"/>
    <lineage>
        <taxon>Bacteria</taxon>
        <taxon>Pseudomonadati</taxon>
        <taxon>Nitrospinota/Tectimicrobiota group</taxon>
        <taxon>Nitrospinota</taxon>
        <taxon>Nitrospinia</taxon>
        <taxon>Nitrospinales</taxon>
        <taxon>Nitrospinaceae</taxon>
        <taxon>Candidatus Nitronauta</taxon>
    </lineage>
</organism>
<dbReference type="KEGG" id="nli:G3M70_08420"/>
<dbReference type="EMBL" id="CP048685">
    <property type="protein sequence ID" value="QPJ61895.1"/>
    <property type="molecule type" value="Genomic_DNA"/>
</dbReference>
<proteinExistence type="predicted"/>
<feature type="chain" id="PRO_5032538321" evidence="1">
    <location>
        <begin position="26"/>
        <end position="512"/>
    </location>
</feature>
<name>A0A7T0FZT4_9BACT</name>
<protein>
    <submittedName>
        <fullName evidence="2">Uncharacterized protein</fullName>
    </submittedName>
</protein>
<accession>A0A7T0FZT4</accession>
<gene>
    <name evidence="2" type="ORF">G3M70_08420</name>
</gene>